<dbReference type="AlphaFoldDB" id="A0A199W6M7"/>
<protein>
    <submittedName>
        <fullName evidence="1">Uncharacterized protein</fullName>
    </submittedName>
</protein>
<gene>
    <name evidence="1" type="ORF">ACMD2_10151</name>
</gene>
<sequence>HMRSNRNTQGIFCTEDPRARSIDSKEGINLVGNMSFMVFKAPSDGLILPPYQRRNTGELEPRVYSPRMAGIPPRGPIANVRSQERHVALRSLQFLLREVAGSLSARKSSSRTFTGAPEAEAEAEVSALSLPKASSKSETVASVVLSGIFPRRIVDGNKDKVFSAKP</sequence>
<organism evidence="1 2">
    <name type="scientific">Ananas comosus</name>
    <name type="common">Pineapple</name>
    <name type="synonym">Ananas ananas</name>
    <dbReference type="NCBI Taxonomy" id="4615"/>
    <lineage>
        <taxon>Eukaryota</taxon>
        <taxon>Viridiplantae</taxon>
        <taxon>Streptophyta</taxon>
        <taxon>Embryophyta</taxon>
        <taxon>Tracheophyta</taxon>
        <taxon>Spermatophyta</taxon>
        <taxon>Magnoliopsida</taxon>
        <taxon>Liliopsida</taxon>
        <taxon>Poales</taxon>
        <taxon>Bromeliaceae</taxon>
        <taxon>Bromelioideae</taxon>
        <taxon>Ananas</taxon>
    </lineage>
</organism>
<reference evidence="1 2" key="1">
    <citation type="journal article" date="2016" name="DNA Res.">
        <title>The draft genome of MD-2 pineapple using hybrid error correction of long reads.</title>
        <authorList>
            <person name="Redwan R.M."/>
            <person name="Saidin A."/>
            <person name="Kumar S.V."/>
        </authorList>
    </citation>
    <scope>NUCLEOTIDE SEQUENCE [LARGE SCALE GENOMIC DNA]</scope>
    <source>
        <strain evidence="2">cv. MD2</strain>
        <tissue evidence="1">Leaf</tissue>
    </source>
</reference>
<feature type="non-terminal residue" evidence="1">
    <location>
        <position position="1"/>
    </location>
</feature>
<evidence type="ECO:0000313" key="2">
    <source>
        <dbReference type="Proteomes" id="UP000092600"/>
    </source>
</evidence>
<comment type="caution">
    <text evidence="1">The sequence shown here is derived from an EMBL/GenBank/DDBJ whole genome shotgun (WGS) entry which is preliminary data.</text>
</comment>
<proteinExistence type="predicted"/>
<dbReference type="Proteomes" id="UP000092600">
    <property type="component" value="Unassembled WGS sequence"/>
</dbReference>
<evidence type="ECO:0000313" key="1">
    <source>
        <dbReference type="EMBL" id="OAY84848.1"/>
    </source>
</evidence>
<dbReference type="EMBL" id="LSRQ01000166">
    <property type="protein sequence ID" value="OAY84848.1"/>
    <property type="molecule type" value="Genomic_DNA"/>
</dbReference>
<name>A0A199W6M7_ANACO</name>
<accession>A0A199W6M7</accession>